<dbReference type="PROSITE" id="PS50915">
    <property type="entry name" value="CRYSTALLIN_BETA_GAMMA"/>
    <property type="match status" value="1"/>
</dbReference>
<dbReference type="AlphaFoldDB" id="A0A5M8P3U9"/>
<comment type="similarity">
    <text evidence="1">Belongs to the beta/gamma-crystallin family.</text>
</comment>
<dbReference type="SMART" id="SM00247">
    <property type="entry name" value="XTALbg"/>
    <property type="match status" value="1"/>
</dbReference>
<dbReference type="SUPFAM" id="SSF49695">
    <property type="entry name" value="gamma-Crystallin-like"/>
    <property type="match status" value="1"/>
</dbReference>
<evidence type="ECO:0000313" key="4">
    <source>
        <dbReference type="EMBL" id="KAA6302996.1"/>
    </source>
</evidence>
<evidence type="ECO:0000259" key="3">
    <source>
        <dbReference type="PROSITE" id="PS50915"/>
    </source>
</evidence>
<dbReference type="Gene3D" id="2.60.20.10">
    <property type="entry name" value="Crystallins"/>
    <property type="match status" value="1"/>
</dbReference>
<dbReference type="Proteomes" id="UP000324575">
    <property type="component" value="Unassembled WGS sequence"/>
</dbReference>
<name>A0A5M8P3U9_9BACT</name>
<evidence type="ECO:0000313" key="5">
    <source>
        <dbReference type="Proteomes" id="UP000324575"/>
    </source>
</evidence>
<proteinExistence type="inferred from homology"/>
<protein>
    <submittedName>
        <fullName evidence="4">Development-specific protein S</fullName>
    </submittedName>
</protein>
<dbReference type="Pfam" id="PF18962">
    <property type="entry name" value="Por_Secre_tail"/>
    <property type="match status" value="1"/>
</dbReference>
<feature type="domain" description="Beta/gamma crystallin 'Greek key'" evidence="3">
    <location>
        <begin position="403"/>
        <end position="442"/>
    </location>
</feature>
<keyword evidence="2" id="KW-0677">Repeat</keyword>
<comment type="caution">
    <text evidence="4">The sequence shown here is derived from an EMBL/GenBank/DDBJ whole genome shotgun (WGS) entry which is preliminary data.</text>
</comment>
<dbReference type="EMBL" id="SNRX01000004">
    <property type="protein sequence ID" value="KAA6302996.1"/>
    <property type="molecule type" value="Genomic_DNA"/>
</dbReference>
<dbReference type="InterPro" id="IPR011024">
    <property type="entry name" value="G_crystallin-like"/>
</dbReference>
<organism evidence="4 5">
    <name type="scientific">Candidatus Ordinivivax streblomastigis</name>
    <dbReference type="NCBI Taxonomy" id="2540710"/>
    <lineage>
        <taxon>Bacteria</taxon>
        <taxon>Pseudomonadati</taxon>
        <taxon>Bacteroidota</taxon>
        <taxon>Bacteroidia</taxon>
        <taxon>Bacteroidales</taxon>
        <taxon>Candidatus Ordinivivax</taxon>
    </lineage>
</organism>
<evidence type="ECO:0000256" key="1">
    <source>
        <dbReference type="ARBA" id="ARBA00009646"/>
    </source>
</evidence>
<dbReference type="NCBIfam" id="TIGR04183">
    <property type="entry name" value="Por_Secre_tail"/>
    <property type="match status" value="1"/>
</dbReference>
<gene>
    <name evidence="4" type="ORF">EZS26_000891</name>
</gene>
<dbReference type="InterPro" id="IPR001064">
    <property type="entry name" value="Beta/gamma_crystallin"/>
</dbReference>
<accession>A0A5M8P3U9</accession>
<reference evidence="4 5" key="1">
    <citation type="submission" date="2019-03" db="EMBL/GenBank/DDBJ databases">
        <title>Single cell metagenomics reveals metabolic interactions within the superorganism composed of flagellate Streblomastix strix and complex community of Bacteroidetes bacteria on its surface.</title>
        <authorList>
            <person name="Treitli S.C."/>
            <person name="Kolisko M."/>
            <person name="Husnik F."/>
            <person name="Keeling P."/>
            <person name="Hampl V."/>
        </authorList>
    </citation>
    <scope>NUCLEOTIDE SEQUENCE [LARGE SCALE GENOMIC DNA]</scope>
    <source>
        <strain evidence="4">St1</strain>
    </source>
</reference>
<evidence type="ECO:0000256" key="2">
    <source>
        <dbReference type="ARBA" id="ARBA00022737"/>
    </source>
</evidence>
<sequence>MPRLYGGIASLRDGIASRDNKKGEKKMSTKYQMIGNSKKSKFVRVEKGKSGDLLLIRRRLEPTPSGGSSIRVFLISFLFVLMAISDCMAQSGVYVGGHIRRERPATITKLKASGFQYVILFNVHVEPDGSLTTDGDTICRGGEYVFAKKQPYYVSDIKSLKTPPTAIEWIEICIGGWGNTSYGNIKQIVNSTGIGANGVLYKNFKALKEAIPEIDAVNNDDEHAYDVNSAVAFHLMMDELGYKTTLAPYTQKSYWSNLINGINQARTGVVERVLIQCYDGGAGNNPSDWHIAGIPLHAGRLNYQDFAQTKTVMQDWKTNKNVTGGFFWVYNDETWDLNKYATAVNRIFGAARTTDAPVATFYEEYEYLGYAVSFPEGSFHTADMAAYGLTNNDASSIKINPGYEVTIYDNDNFGGKSYVFDSDINSLSRLGNNTASSIRIAKKPTAIPAVENENSGIRLYPNPATDYISVLGIEKEATVQIFDRTGREVTLGNRNGAQKINISALPKGIYLVKTEKFVGKFVKE</sequence>
<dbReference type="InterPro" id="IPR026444">
    <property type="entry name" value="Secre_tail"/>
</dbReference>